<dbReference type="EC" id="3.1.-.-" evidence="8"/>
<reference evidence="11" key="1">
    <citation type="journal article" date="2015" name="Genome Announc.">
        <title>High-Quality Draft Genome Sequence of Desulfovibrio carbinoliphilus FW-101-2B, an Organic Acid-Oxidizing Sulfate-Reducing Bacterium Isolated from Uranium(VI)-Contaminated Groundwater.</title>
        <authorList>
            <person name="Ramsay B.D."/>
            <person name="Hwang C."/>
            <person name="Woo H.L."/>
            <person name="Carroll S.L."/>
            <person name="Lucas S."/>
            <person name="Han J."/>
            <person name="Lapidus A.L."/>
            <person name="Cheng J.F."/>
            <person name="Goodwin L.A."/>
            <person name="Pitluck S."/>
            <person name="Peters L."/>
            <person name="Chertkov O."/>
            <person name="Held B."/>
            <person name="Detter J.C."/>
            <person name="Han C.S."/>
            <person name="Tapia R."/>
            <person name="Land M.L."/>
            <person name="Hauser L.J."/>
            <person name="Kyrpides N.C."/>
            <person name="Ivanova N.N."/>
            <person name="Mikhailova N."/>
            <person name="Pagani I."/>
            <person name="Woyke T."/>
            <person name="Arkin A.P."/>
            <person name="Dehal P."/>
            <person name="Chivian D."/>
            <person name="Criddle C.S."/>
            <person name="Wu W."/>
            <person name="Chakraborty R."/>
            <person name="Hazen T.C."/>
            <person name="Fields M.W."/>
        </authorList>
    </citation>
    <scope>NUCLEOTIDE SEQUENCE [LARGE SCALE GENOMIC DNA]</scope>
    <source>
        <strain evidence="11">FW-101-2B</strain>
    </source>
</reference>
<comment type="function">
    <text evidence="8">Toxic component of a toxin-antitoxin (TA) system. An RNase.</text>
</comment>
<keyword evidence="8" id="KW-0800">Toxin</keyword>
<name>G7Q554_9BACT</name>
<dbReference type="AlphaFoldDB" id="G7Q554"/>
<comment type="cofactor">
    <cofactor evidence="1 8">
        <name>Mg(2+)</name>
        <dbReference type="ChEBI" id="CHEBI:18420"/>
    </cofactor>
</comment>
<dbReference type="CDD" id="cd09881">
    <property type="entry name" value="PIN_VapC4-5_FitB-like"/>
    <property type="match status" value="1"/>
</dbReference>
<dbReference type="InterPro" id="IPR029060">
    <property type="entry name" value="PIN-like_dom_sf"/>
</dbReference>
<comment type="similarity">
    <text evidence="7 8">Belongs to the PINc/VapC protein family.</text>
</comment>
<dbReference type="GO" id="GO:0000287">
    <property type="term" value="F:magnesium ion binding"/>
    <property type="evidence" value="ECO:0007669"/>
    <property type="project" value="UniProtKB-UniRule"/>
</dbReference>
<dbReference type="PANTHER" id="PTHR33653">
    <property type="entry name" value="RIBONUCLEASE VAPC2"/>
    <property type="match status" value="1"/>
</dbReference>
<dbReference type="RefSeq" id="WP_009181753.1">
    <property type="nucleotide sequence ID" value="NZ_CM001368.1"/>
</dbReference>
<evidence type="ECO:0000256" key="2">
    <source>
        <dbReference type="ARBA" id="ARBA00022649"/>
    </source>
</evidence>
<keyword evidence="5 8" id="KW-0378">Hydrolase</keyword>
<feature type="domain" description="PIN" evidence="9">
    <location>
        <begin position="3"/>
        <end position="125"/>
    </location>
</feature>
<evidence type="ECO:0000259" key="9">
    <source>
        <dbReference type="Pfam" id="PF01850"/>
    </source>
</evidence>
<gene>
    <name evidence="8" type="primary">vapC</name>
    <name evidence="10" type="ORF">DFW101_2373</name>
</gene>
<feature type="binding site" evidence="8">
    <location>
        <position position="6"/>
    </location>
    <ligand>
        <name>Mg(2+)</name>
        <dbReference type="ChEBI" id="CHEBI:18420"/>
    </ligand>
</feature>
<evidence type="ECO:0000256" key="1">
    <source>
        <dbReference type="ARBA" id="ARBA00001946"/>
    </source>
</evidence>
<dbReference type="EMBL" id="CM001368">
    <property type="protein sequence ID" value="EHJ48377.1"/>
    <property type="molecule type" value="Genomic_DNA"/>
</dbReference>
<dbReference type="Gene3D" id="3.40.50.1010">
    <property type="entry name" value="5'-nuclease"/>
    <property type="match status" value="1"/>
</dbReference>
<dbReference type="InterPro" id="IPR022907">
    <property type="entry name" value="VapC_family"/>
</dbReference>
<dbReference type="GO" id="GO:0016787">
    <property type="term" value="F:hydrolase activity"/>
    <property type="evidence" value="ECO:0007669"/>
    <property type="project" value="UniProtKB-KW"/>
</dbReference>
<keyword evidence="2 8" id="KW-1277">Toxin-antitoxin system</keyword>
<keyword evidence="4 8" id="KW-0479">Metal-binding</keyword>
<evidence type="ECO:0000256" key="6">
    <source>
        <dbReference type="ARBA" id="ARBA00022842"/>
    </source>
</evidence>
<evidence type="ECO:0000256" key="7">
    <source>
        <dbReference type="ARBA" id="ARBA00038093"/>
    </source>
</evidence>
<keyword evidence="11" id="KW-1185">Reference proteome</keyword>
<evidence type="ECO:0000313" key="10">
    <source>
        <dbReference type="EMBL" id="EHJ48377.1"/>
    </source>
</evidence>
<dbReference type="OrthoDB" id="5458135at2"/>
<dbReference type="STRING" id="694327.DFW101_2373"/>
<dbReference type="eggNOG" id="COG1487">
    <property type="taxonomic scope" value="Bacteria"/>
</dbReference>
<dbReference type="Pfam" id="PF01850">
    <property type="entry name" value="PIN"/>
    <property type="match status" value="1"/>
</dbReference>
<accession>G7Q554</accession>
<keyword evidence="3 8" id="KW-0540">Nuclease</keyword>
<evidence type="ECO:0000256" key="8">
    <source>
        <dbReference type="HAMAP-Rule" id="MF_00265"/>
    </source>
</evidence>
<dbReference type="GO" id="GO:0004540">
    <property type="term" value="F:RNA nuclease activity"/>
    <property type="evidence" value="ECO:0007669"/>
    <property type="project" value="InterPro"/>
</dbReference>
<feature type="binding site" evidence="8">
    <location>
        <position position="98"/>
    </location>
    <ligand>
        <name>Mg(2+)</name>
        <dbReference type="ChEBI" id="CHEBI:18420"/>
    </ligand>
</feature>
<dbReference type="InterPro" id="IPR050556">
    <property type="entry name" value="Type_II_TA_system_RNase"/>
</dbReference>
<protein>
    <recommendedName>
        <fullName evidence="8">Ribonuclease VapC</fullName>
        <shortName evidence="8">RNase VapC</shortName>
        <ecNumber evidence="8">3.1.-.-</ecNumber>
    </recommendedName>
    <alternativeName>
        <fullName evidence="8">Toxin VapC</fullName>
    </alternativeName>
</protein>
<dbReference type="InterPro" id="IPR002716">
    <property type="entry name" value="PIN_dom"/>
</dbReference>
<dbReference type="GO" id="GO:0090729">
    <property type="term" value="F:toxin activity"/>
    <property type="evidence" value="ECO:0007669"/>
    <property type="project" value="UniProtKB-KW"/>
</dbReference>
<evidence type="ECO:0000256" key="5">
    <source>
        <dbReference type="ARBA" id="ARBA00022801"/>
    </source>
</evidence>
<proteinExistence type="inferred from homology"/>
<dbReference type="HAMAP" id="MF_00265">
    <property type="entry name" value="VapC_Nob1"/>
    <property type="match status" value="1"/>
</dbReference>
<evidence type="ECO:0000313" key="11">
    <source>
        <dbReference type="Proteomes" id="UP000004662"/>
    </source>
</evidence>
<dbReference type="Proteomes" id="UP000004662">
    <property type="component" value="Chromosome"/>
</dbReference>
<dbReference type="SUPFAM" id="SSF88723">
    <property type="entry name" value="PIN domain-like"/>
    <property type="match status" value="1"/>
</dbReference>
<keyword evidence="6 8" id="KW-0460">Magnesium</keyword>
<sequence>MTYLLDTNICIYCMRHNPPAVRQRFENLSAGDVAISSITVAELEYGVAKSRSREQNAEALEAFLLPLDILPFDAAAAAAYGLIRAGLERRGEVIGSMDMLIAAQALAAGLVVVTNNLREFPRVPGLACENWVQ</sequence>
<dbReference type="HOGENOM" id="CLU_118482_5_3_7"/>
<evidence type="ECO:0000256" key="3">
    <source>
        <dbReference type="ARBA" id="ARBA00022722"/>
    </source>
</evidence>
<dbReference type="PANTHER" id="PTHR33653:SF1">
    <property type="entry name" value="RIBONUCLEASE VAPC2"/>
    <property type="match status" value="1"/>
</dbReference>
<organism evidence="10 11">
    <name type="scientific">Solidesulfovibrio carbinoliphilus subsp. oakridgensis</name>
    <dbReference type="NCBI Taxonomy" id="694327"/>
    <lineage>
        <taxon>Bacteria</taxon>
        <taxon>Pseudomonadati</taxon>
        <taxon>Thermodesulfobacteriota</taxon>
        <taxon>Desulfovibrionia</taxon>
        <taxon>Desulfovibrionales</taxon>
        <taxon>Desulfovibrionaceae</taxon>
        <taxon>Solidesulfovibrio</taxon>
    </lineage>
</organism>
<evidence type="ECO:0000256" key="4">
    <source>
        <dbReference type="ARBA" id="ARBA00022723"/>
    </source>
</evidence>